<dbReference type="GeneID" id="80538103"/>
<evidence type="ECO:0000313" key="3">
    <source>
        <dbReference type="Proteomes" id="UP000830719"/>
    </source>
</evidence>
<dbReference type="InterPro" id="IPR022549">
    <property type="entry name" value="DUF3627"/>
</dbReference>
<feature type="domain" description="DUF3627" evidence="1">
    <location>
        <begin position="33"/>
        <end position="115"/>
    </location>
</feature>
<dbReference type="Proteomes" id="UP000830719">
    <property type="component" value="Segment"/>
</dbReference>
<evidence type="ECO:0000313" key="2">
    <source>
        <dbReference type="EMBL" id="QEI03664.1"/>
    </source>
</evidence>
<gene>
    <name evidence="2" type="primary">bro-b</name>
</gene>
<dbReference type="EMBL" id="MK419956">
    <property type="protein sequence ID" value="QEI03664.1"/>
    <property type="molecule type" value="Genomic_DNA"/>
</dbReference>
<name>A0AAE6IRD6_9ABAC</name>
<protein>
    <submittedName>
        <fullName evidence="2">BRO-B</fullName>
    </submittedName>
</protein>
<organism evidence="2 3">
    <name type="scientific">Rachiplusia nu nucleopolyhedrovirus</name>
    <dbReference type="NCBI Taxonomy" id="2605775"/>
    <lineage>
        <taxon>Viruses</taxon>
        <taxon>Viruses incertae sedis</taxon>
        <taxon>Naldaviricetes</taxon>
        <taxon>Lefavirales</taxon>
        <taxon>Baculoviridae</taxon>
        <taxon>Alphabaculovirus</taxon>
        <taxon>Alphabaculovirus ranus</taxon>
    </lineage>
</organism>
<dbReference type="KEGG" id="vg:80538103"/>
<reference evidence="2" key="1">
    <citation type="submission" date="2019-01" db="EMBL/GenBank/DDBJ databases">
        <authorList>
            <person name="Trentin L.B."/>
            <person name="Santos E.R."/>
            <person name="Silva L.A."/>
            <person name="Sosa-Gomez D.R."/>
            <person name="Ribeiro B.M."/>
            <person name="Ardisson-Araujo D.M.P."/>
        </authorList>
    </citation>
    <scope>NUCLEOTIDE SEQUENCE</scope>
    <source>
        <strain evidence="2">VPN54</strain>
    </source>
</reference>
<proteinExistence type="predicted"/>
<evidence type="ECO:0000259" key="1">
    <source>
        <dbReference type="Pfam" id="PF12299"/>
    </source>
</evidence>
<dbReference type="RefSeq" id="YP_010799635.1">
    <property type="nucleotide sequence ID" value="NC_076682.1"/>
</dbReference>
<dbReference type="Pfam" id="PF12299">
    <property type="entry name" value="DUF3627"/>
    <property type="match status" value="1"/>
</dbReference>
<keyword evidence="3" id="KW-1185">Reference proteome</keyword>
<accession>A0AAE6IRD6</accession>
<sequence>MSLLKDDSSVSCVCSKTLSDGGCRRYANIIDCLKQILPDVVARPKDRNLWDSLLVCELSCNRFAFVRTQLRSIQRSLKRLQRSEETDPIIIYENNYVPNSINVLNKIKEFIPKTKFTSKNNVIQLSNDYDKQSLISLLNNIVSSLQSDIKVHNNKTTTHHT</sequence>